<evidence type="ECO:0000313" key="3">
    <source>
        <dbReference type="EMBL" id="QLL09893.1"/>
    </source>
</evidence>
<dbReference type="InterPro" id="IPR003399">
    <property type="entry name" value="Mce/MlaD"/>
</dbReference>
<reference evidence="3 4" key="2">
    <citation type="submission" date="2020-07" db="EMBL/GenBank/DDBJ databases">
        <authorList>
            <person name="Yu X."/>
        </authorList>
    </citation>
    <scope>NUCLEOTIDE SEQUENCE [LARGE SCALE GENOMIC DNA]</scope>
    <source>
        <strain evidence="4">24</strain>
    </source>
</reference>
<name>A0A7D6HY82_9MYCO</name>
<protein>
    <submittedName>
        <fullName evidence="3">MCE family protein</fullName>
    </submittedName>
</protein>
<dbReference type="KEGG" id="mgor:H0P51_00515"/>
<feature type="domain" description="Mce/MlaD" evidence="1">
    <location>
        <begin position="31"/>
        <end position="104"/>
    </location>
</feature>
<evidence type="ECO:0000259" key="1">
    <source>
        <dbReference type="Pfam" id="PF02470"/>
    </source>
</evidence>
<sequence>MALVVFVVVCAMCAFGLLAVFAQLRFDDVQAYRAVFSDVSGLKEGDFVRIAGVEVGKVKKISITKEGTALVEFSANATVALTNSTAAAIRWADPIGTRYLALLEGADGARKLNPGDIIPIDRTEPALDLDTLLGGFRPLFRALEPDQVNALSGQLIQAFQGEGATIGSFLTEAAAVTTKLADRDHLIGEVINHLNAVLQSLGDQSNQFAKAVDSLSSLVRGLAEKRSDITNAVAYTNASSATITDLLQRIRPSWKANTVQSDRVTSIVLADHDYFDNLLNTLPDSYRKLSRLGLYGDFFTYYLCDVFLKVNGKGGQPVYIKLVGQDSGRCSPK</sequence>
<accession>A0A7D6HY82</accession>
<reference evidence="4" key="3">
    <citation type="submission" date="2023-07" db="EMBL/GenBank/DDBJ databases">
        <title>Description of Mycobacterium gordonae subsp. intergordonae subsp.nov. and Mycobacterium gordonae subsp. gordonae subsp. nov.</title>
        <authorList>
            <person name="Huang H."/>
        </authorList>
    </citation>
    <scope>NUCLEOTIDE SEQUENCE [LARGE SCALE GENOMIC DNA]</scope>
    <source>
        <strain evidence="4">24</strain>
    </source>
</reference>
<dbReference type="NCBIfam" id="TIGR00996">
    <property type="entry name" value="Mtu_fam_mce"/>
    <property type="match status" value="1"/>
</dbReference>
<evidence type="ECO:0000313" key="4">
    <source>
        <dbReference type="Proteomes" id="UP000510682"/>
    </source>
</evidence>
<dbReference type="PANTHER" id="PTHR33371">
    <property type="entry name" value="INTERMEMBRANE PHOSPHOLIPID TRANSPORT SYSTEM BINDING PROTEIN MLAD-RELATED"/>
    <property type="match status" value="1"/>
</dbReference>
<dbReference type="Pfam" id="PF02470">
    <property type="entry name" value="MlaD"/>
    <property type="match status" value="1"/>
</dbReference>
<keyword evidence="4" id="KW-1185">Reference proteome</keyword>
<dbReference type="GO" id="GO:0005576">
    <property type="term" value="C:extracellular region"/>
    <property type="evidence" value="ECO:0007669"/>
    <property type="project" value="TreeGrafter"/>
</dbReference>
<gene>
    <name evidence="3" type="ORF">H0P51_00515</name>
</gene>
<dbReference type="AlphaFoldDB" id="A0A7D6HY82"/>
<dbReference type="EMBL" id="CP059165">
    <property type="protein sequence ID" value="QLL09893.1"/>
    <property type="molecule type" value="Genomic_DNA"/>
</dbReference>
<dbReference type="Pfam" id="PF11887">
    <property type="entry name" value="Mce4_CUP1"/>
    <property type="match status" value="1"/>
</dbReference>
<proteinExistence type="predicted"/>
<organism evidence="3 4">
    <name type="scientific">Mycobacterium vicinigordonae</name>
    <dbReference type="NCBI Taxonomy" id="1719132"/>
    <lineage>
        <taxon>Bacteria</taxon>
        <taxon>Bacillati</taxon>
        <taxon>Actinomycetota</taxon>
        <taxon>Actinomycetes</taxon>
        <taxon>Mycobacteriales</taxon>
        <taxon>Mycobacteriaceae</taxon>
        <taxon>Mycobacterium</taxon>
    </lineage>
</organism>
<evidence type="ECO:0000259" key="2">
    <source>
        <dbReference type="Pfam" id="PF11887"/>
    </source>
</evidence>
<reference evidence="4" key="1">
    <citation type="submission" date="2020-07" db="EMBL/GenBank/DDBJ databases">
        <title>Description of Mycobacterium gordonae subsp. intergordonae subsp.nov. and Mycobacterium gordonae subsp. gordonae subsp. nov.</title>
        <authorList>
            <person name="Yu X."/>
        </authorList>
    </citation>
    <scope>NUCLEOTIDE SEQUENCE [LARGE SCALE GENOMIC DNA]</scope>
    <source>
        <strain evidence="4">24</strain>
    </source>
</reference>
<dbReference type="InterPro" id="IPR052336">
    <property type="entry name" value="MlaD_Phospholipid_Transporter"/>
</dbReference>
<dbReference type="InterPro" id="IPR024516">
    <property type="entry name" value="Mce_C"/>
</dbReference>
<dbReference type="Proteomes" id="UP000510682">
    <property type="component" value="Chromosome"/>
</dbReference>
<dbReference type="InterPro" id="IPR005693">
    <property type="entry name" value="Mce"/>
</dbReference>
<dbReference type="PANTHER" id="PTHR33371:SF17">
    <property type="entry name" value="MCE-FAMILY PROTEIN MCE1B"/>
    <property type="match status" value="1"/>
</dbReference>
<feature type="domain" description="Mammalian cell entry C-terminal" evidence="2">
    <location>
        <begin position="109"/>
        <end position="324"/>
    </location>
</feature>
<dbReference type="GO" id="GO:0051701">
    <property type="term" value="P:biological process involved in interaction with host"/>
    <property type="evidence" value="ECO:0007669"/>
    <property type="project" value="TreeGrafter"/>
</dbReference>